<keyword evidence="7" id="KW-1133">Transmembrane helix</keyword>
<dbReference type="AlphaFoldDB" id="A0AAV5DCB4"/>
<organism evidence="10 11">
    <name type="scientific">Eleusine coracana subsp. coracana</name>
    <dbReference type="NCBI Taxonomy" id="191504"/>
    <lineage>
        <taxon>Eukaryota</taxon>
        <taxon>Viridiplantae</taxon>
        <taxon>Streptophyta</taxon>
        <taxon>Embryophyta</taxon>
        <taxon>Tracheophyta</taxon>
        <taxon>Spermatophyta</taxon>
        <taxon>Magnoliopsida</taxon>
        <taxon>Liliopsida</taxon>
        <taxon>Poales</taxon>
        <taxon>Poaceae</taxon>
        <taxon>PACMAD clade</taxon>
        <taxon>Chloridoideae</taxon>
        <taxon>Cynodonteae</taxon>
        <taxon>Eleusininae</taxon>
        <taxon>Eleusine</taxon>
    </lineage>
</organism>
<evidence type="ECO:0000256" key="5">
    <source>
        <dbReference type="ARBA" id="ARBA00022741"/>
    </source>
</evidence>
<dbReference type="GO" id="GO:0005274">
    <property type="term" value="F:allantoin:proton symporter activity"/>
    <property type="evidence" value="ECO:0007669"/>
    <property type="project" value="TreeGrafter"/>
</dbReference>
<gene>
    <name evidence="10" type="primary">ga25728</name>
    <name evidence="10" type="ORF">PR202_ga25728</name>
</gene>
<keyword evidence="4" id="KW-0812">Transmembrane</keyword>
<reference evidence="10" key="1">
    <citation type="journal article" date="2018" name="DNA Res.">
        <title>Multiple hybrid de novo genome assembly of finger millet, an orphan allotetraploid crop.</title>
        <authorList>
            <person name="Hatakeyama M."/>
            <person name="Aluri S."/>
            <person name="Balachadran M.T."/>
            <person name="Sivarajan S.R."/>
            <person name="Patrignani A."/>
            <person name="Gruter S."/>
            <person name="Poveda L."/>
            <person name="Shimizu-Inatsugi R."/>
            <person name="Baeten J."/>
            <person name="Francoijs K.J."/>
            <person name="Nataraja K.N."/>
            <person name="Reddy Y.A.N."/>
            <person name="Phadnis S."/>
            <person name="Ravikumar R.L."/>
            <person name="Schlapbach R."/>
            <person name="Sreeman S.M."/>
            <person name="Shimizu K.K."/>
        </authorList>
    </citation>
    <scope>NUCLEOTIDE SEQUENCE</scope>
</reference>
<evidence type="ECO:0000256" key="9">
    <source>
        <dbReference type="SAM" id="MobiDB-lite"/>
    </source>
</evidence>
<keyword evidence="5" id="KW-0547">Nucleotide-binding</keyword>
<evidence type="ECO:0000313" key="11">
    <source>
        <dbReference type="Proteomes" id="UP001054889"/>
    </source>
</evidence>
<dbReference type="GO" id="GO:0016020">
    <property type="term" value="C:membrane"/>
    <property type="evidence" value="ECO:0007669"/>
    <property type="project" value="UniProtKB-SubCell"/>
</dbReference>
<evidence type="ECO:0000256" key="8">
    <source>
        <dbReference type="ARBA" id="ARBA00023136"/>
    </source>
</evidence>
<feature type="region of interest" description="Disordered" evidence="9">
    <location>
        <begin position="1"/>
        <end position="54"/>
    </location>
</feature>
<protein>
    <submittedName>
        <fullName evidence="10">Uncharacterized protein</fullName>
    </submittedName>
</protein>
<evidence type="ECO:0000256" key="2">
    <source>
        <dbReference type="ARBA" id="ARBA00005931"/>
    </source>
</evidence>
<comment type="subcellular location">
    <subcellularLocation>
        <location evidence="1">Membrane</location>
        <topology evidence="1">Multi-pass membrane protein</topology>
    </subcellularLocation>
</comment>
<proteinExistence type="inferred from homology"/>
<dbReference type="PANTHER" id="PTHR31081:SF3">
    <property type="entry name" value="OS12G0503000 PROTEIN"/>
    <property type="match status" value="1"/>
</dbReference>
<keyword evidence="3" id="KW-0813">Transport</keyword>
<evidence type="ECO:0000256" key="3">
    <source>
        <dbReference type="ARBA" id="ARBA00022448"/>
    </source>
</evidence>
<evidence type="ECO:0000256" key="1">
    <source>
        <dbReference type="ARBA" id="ARBA00004141"/>
    </source>
</evidence>
<feature type="compositionally biased region" description="Basic and acidic residues" evidence="9">
    <location>
        <begin position="14"/>
        <end position="25"/>
    </location>
</feature>
<comment type="similarity">
    <text evidence="2">Belongs to the plant ureide permease (TC 2.A.7.19) family.</text>
</comment>
<keyword evidence="6" id="KW-0067">ATP-binding</keyword>
<dbReference type="Pfam" id="PF07168">
    <property type="entry name" value="Ureide_permease"/>
    <property type="match status" value="1"/>
</dbReference>
<evidence type="ECO:0000256" key="6">
    <source>
        <dbReference type="ARBA" id="ARBA00022840"/>
    </source>
</evidence>
<evidence type="ECO:0000256" key="7">
    <source>
        <dbReference type="ARBA" id="ARBA00022989"/>
    </source>
</evidence>
<dbReference type="InterPro" id="IPR009834">
    <property type="entry name" value="Ureide_permease"/>
</dbReference>
<dbReference type="PANTHER" id="PTHR31081">
    <property type="entry name" value="UREIDE PERMEASE 1-RELATED-RELATED"/>
    <property type="match status" value="1"/>
</dbReference>
<accession>A0AAV5DCB4</accession>
<dbReference type="Proteomes" id="UP001054889">
    <property type="component" value="Unassembled WGS sequence"/>
</dbReference>
<reference evidence="10" key="2">
    <citation type="submission" date="2021-12" db="EMBL/GenBank/DDBJ databases">
        <title>Resequencing data analysis of finger millet.</title>
        <authorList>
            <person name="Hatakeyama M."/>
            <person name="Aluri S."/>
            <person name="Balachadran M.T."/>
            <person name="Sivarajan S.R."/>
            <person name="Poveda L."/>
            <person name="Shimizu-Inatsugi R."/>
            <person name="Schlapbach R."/>
            <person name="Sreeman S.M."/>
            <person name="Shimizu K.K."/>
        </authorList>
    </citation>
    <scope>NUCLEOTIDE SEQUENCE</scope>
</reference>
<keyword evidence="8" id="KW-0472">Membrane</keyword>
<dbReference type="GO" id="GO:0005524">
    <property type="term" value="F:ATP binding"/>
    <property type="evidence" value="ECO:0007669"/>
    <property type="project" value="UniProtKB-KW"/>
</dbReference>
<feature type="region of interest" description="Disordered" evidence="9">
    <location>
        <begin position="200"/>
        <end position="223"/>
    </location>
</feature>
<dbReference type="EMBL" id="BQKI01000015">
    <property type="protein sequence ID" value="GJN07860.1"/>
    <property type="molecule type" value="Genomic_DNA"/>
</dbReference>
<comment type="caution">
    <text evidence="10">The sequence shown here is derived from an EMBL/GenBank/DDBJ whole genome shotgun (WGS) entry which is preliminary data.</text>
</comment>
<dbReference type="InterPro" id="IPR030189">
    <property type="entry name" value="UPS_plant"/>
</dbReference>
<evidence type="ECO:0000256" key="4">
    <source>
        <dbReference type="ARBA" id="ARBA00022692"/>
    </source>
</evidence>
<keyword evidence="11" id="KW-1185">Reference proteome</keyword>
<sequence length="282" mass="29618">MYGKPGHFIANCPNERKGERDDKDRKNKKKKYSGEAHIGKTWDSNNEDSDDDSGHVATMAIHKTSSSKTLFSNLNEEKGFNHKCFMAKESKRKDNWCSIMFAMAGGITVSLGTVAARSTIGPSSGSRSPRSWPGASKVVTVIGPGAGIPQAAGPRHRPLRRRLLPCYALFVPAFNLATNDHWRKMPDGVPRLAVYTAYSTSTSTSPSPSSPPASGSTPGSSTAPMTGVVASSLAAYARDGGGRGLTLLAGVVCGLGNAATFIAGQAAGYAAADSVMALPLVW</sequence>
<name>A0AAV5DCB4_ELECO</name>
<dbReference type="GO" id="GO:0015505">
    <property type="term" value="F:uracil:monoatomic cation symporter activity"/>
    <property type="evidence" value="ECO:0007669"/>
    <property type="project" value="TreeGrafter"/>
</dbReference>
<evidence type="ECO:0000313" key="10">
    <source>
        <dbReference type="EMBL" id="GJN07860.1"/>
    </source>
</evidence>